<evidence type="ECO:0000313" key="6">
    <source>
        <dbReference type="EMBL" id="MCP2331085.1"/>
    </source>
</evidence>
<evidence type="ECO:0000256" key="1">
    <source>
        <dbReference type="ARBA" id="ARBA00023015"/>
    </source>
</evidence>
<dbReference type="Pfam" id="PF00440">
    <property type="entry name" value="TetR_N"/>
    <property type="match status" value="1"/>
</dbReference>
<dbReference type="SUPFAM" id="SSF46689">
    <property type="entry name" value="Homeodomain-like"/>
    <property type="match status" value="1"/>
</dbReference>
<dbReference type="Pfam" id="PF17754">
    <property type="entry name" value="TetR_C_14"/>
    <property type="match status" value="1"/>
</dbReference>
<dbReference type="InterPro" id="IPR041347">
    <property type="entry name" value="MftR_C"/>
</dbReference>
<evidence type="ECO:0000259" key="5">
    <source>
        <dbReference type="PROSITE" id="PS50977"/>
    </source>
</evidence>
<proteinExistence type="predicted"/>
<reference evidence="6 7" key="1">
    <citation type="submission" date="2013-07" db="EMBL/GenBank/DDBJ databases">
        <authorList>
            <consortium name="DOE Joint Genome Institute"/>
            <person name="Reeve W."/>
            <person name="Huntemann M."/>
            <person name="Han J."/>
            <person name="Chen A."/>
            <person name="Kyrpides N."/>
            <person name="Mavromatis K."/>
            <person name="Markowitz V."/>
            <person name="Palaniappan K."/>
            <person name="Ivanova N."/>
            <person name="Schaumberg A."/>
            <person name="Pati A."/>
            <person name="Liolios K."/>
            <person name="Nordberg H.P."/>
            <person name="Cantor M.N."/>
            <person name="Hua S.X."/>
            <person name="Woyke T."/>
        </authorList>
    </citation>
    <scope>NUCLEOTIDE SEQUENCE [LARGE SCALE GENOMIC DNA]</scope>
    <source>
        <strain evidence="6 7">DSM 43889</strain>
    </source>
</reference>
<keyword evidence="2 4" id="KW-0238">DNA-binding</keyword>
<dbReference type="PANTHER" id="PTHR30055">
    <property type="entry name" value="HTH-TYPE TRANSCRIPTIONAL REGULATOR RUTR"/>
    <property type="match status" value="1"/>
</dbReference>
<dbReference type="PANTHER" id="PTHR30055:SF238">
    <property type="entry name" value="MYCOFACTOCIN BIOSYNTHESIS TRANSCRIPTIONAL REGULATOR MFTR-RELATED"/>
    <property type="match status" value="1"/>
</dbReference>
<comment type="caution">
    <text evidence="6">The sequence shown here is derived from an EMBL/GenBank/DDBJ whole genome shotgun (WGS) entry which is preliminary data.</text>
</comment>
<dbReference type="InterPro" id="IPR050109">
    <property type="entry name" value="HTH-type_TetR-like_transc_reg"/>
</dbReference>
<keyword evidence="7" id="KW-1185">Reference proteome</keyword>
<feature type="domain" description="HTH tetR-type" evidence="5">
    <location>
        <begin position="5"/>
        <end position="65"/>
    </location>
</feature>
<evidence type="ECO:0000256" key="4">
    <source>
        <dbReference type="PROSITE-ProRule" id="PRU00335"/>
    </source>
</evidence>
<keyword evidence="3" id="KW-0804">Transcription</keyword>
<feature type="DNA-binding region" description="H-T-H motif" evidence="4">
    <location>
        <begin position="28"/>
        <end position="47"/>
    </location>
</feature>
<name>A0ABT1JF14_ACTCY</name>
<dbReference type="Gene3D" id="1.10.10.60">
    <property type="entry name" value="Homeodomain-like"/>
    <property type="match status" value="1"/>
</dbReference>
<dbReference type="Gene3D" id="1.10.357.10">
    <property type="entry name" value="Tetracycline Repressor, domain 2"/>
    <property type="match status" value="1"/>
</dbReference>
<dbReference type="EMBL" id="AUBJ02000001">
    <property type="protein sequence ID" value="MCP2331085.1"/>
    <property type="molecule type" value="Genomic_DNA"/>
</dbReference>
<organism evidence="6 7">
    <name type="scientific">Actinoalloteichus caeruleus DSM 43889</name>
    <dbReference type="NCBI Taxonomy" id="1120930"/>
    <lineage>
        <taxon>Bacteria</taxon>
        <taxon>Bacillati</taxon>
        <taxon>Actinomycetota</taxon>
        <taxon>Actinomycetes</taxon>
        <taxon>Pseudonocardiales</taxon>
        <taxon>Pseudonocardiaceae</taxon>
        <taxon>Actinoalloteichus</taxon>
        <taxon>Actinoalloteichus cyanogriseus</taxon>
    </lineage>
</organism>
<dbReference type="InterPro" id="IPR009057">
    <property type="entry name" value="Homeodomain-like_sf"/>
</dbReference>
<dbReference type="PRINTS" id="PR00455">
    <property type="entry name" value="HTHTETR"/>
</dbReference>
<evidence type="ECO:0000313" key="7">
    <source>
        <dbReference type="Proteomes" id="UP000791080"/>
    </source>
</evidence>
<evidence type="ECO:0000256" key="3">
    <source>
        <dbReference type="ARBA" id="ARBA00023163"/>
    </source>
</evidence>
<dbReference type="InterPro" id="IPR001647">
    <property type="entry name" value="HTH_TetR"/>
</dbReference>
<accession>A0ABT1JF14</accession>
<protein>
    <submittedName>
        <fullName evidence="6">Transcriptional regulator, TetR family</fullName>
    </submittedName>
</protein>
<reference evidence="6 7" key="2">
    <citation type="submission" date="2022-06" db="EMBL/GenBank/DDBJ databases">
        <title>Genomic Encyclopedia of Type Strains, Phase I: the one thousand microbial genomes (KMG-I) project.</title>
        <authorList>
            <person name="Kyrpides N."/>
        </authorList>
    </citation>
    <scope>NUCLEOTIDE SEQUENCE [LARGE SCALE GENOMIC DNA]</scope>
    <source>
        <strain evidence="6 7">DSM 43889</strain>
    </source>
</reference>
<dbReference type="Proteomes" id="UP000791080">
    <property type="component" value="Unassembled WGS sequence"/>
</dbReference>
<sequence>MSKRERTLALLTERALALFEEQGFDQTSVSQIAASAGVSEMTFFRHFGSKEQAVLVDPFDPVIARAISQRPLSEAALLRAVRGVRGALSGLDDAELGMVRRRVRIIASTLTLRVALAKQNEETAAAIQQQLISDGTDPRAARAAAAALLGALSAGLFEWAENEGTTLVEAIETALSVLEVGA</sequence>
<gene>
    <name evidence="6" type="ORF">G443_001355</name>
</gene>
<keyword evidence="1" id="KW-0805">Transcription regulation</keyword>
<dbReference type="PROSITE" id="PS50977">
    <property type="entry name" value="HTH_TETR_2"/>
    <property type="match status" value="1"/>
</dbReference>
<evidence type="ECO:0000256" key="2">
    <source>
        <dbReference type="ARBA" id="ARBA00023125"/>
    </source>
</evidence>